<protein>
    <recommendedName>
        <fullName evidence="1">(S)-ureidoglycine aminohydrolase cupin domain-containing protein</fullName>
    </recommendedName>
</protein>
<reference evidence="2 3" key="1">
    <citation type="submission" date="2007-10" db="EMBL/GenBank/DDBJ databases">
        <title>Complete sequence of Shewanella pealeana ATCC 700345.</title>
        <authorList>
            <consortium name="US DOE Joint Genome Institute"/>
            <person name="Copeland A."/>
            <person name="Lucas S."/>
            <person name="Lapidus A."/>
            <person name="Barry K."/>
            <person name="Glavina del Rio T."/>
            <person name="Dalin E."/>
            <person name="Tice H."/>
            <person name="Pitluck S."/>
            <person name="Chertkov O."/>
            <person name="Brettin T."/>
            <person name="Bruce D."/>
            <person name="Detter J.C."/>
            <person name="Han C."/>
            <person name="Schmutz J."/>
            <person name="Larimer F."/>
            <person name="Land M."/>
            <person name="Hauser L."/>
            <person name="Kyrpides N."/>
            <person name="Kim E."/>
            <person name="Zhao J.-S.Z."/>
            <person name="Manno D."/>
            <person name="Hawari J."/>
            <person name="Richardson P."/>
        </authorList>
    </citation>
    <scope>NUCLEOTIDE SEQUENCE [LARGE SCALE GENOMIC DNA]</scope>
    <source>
        <strain evidence="3">ATCC 700345 / ANG-SQ1</strain>
    </source>
</reference>
<dbReference type="CDD" id="cd02227">
    <property type="entry name" value="cupin_TM1112-like"/>
    <property type="match status" value="1"/>
</dbReference>
<dbReference type="PANTHER" id="PTHR40943">
    <property type="entry name" value="CYTOPLASMIC PROTEIN-RELATED"/>
    <property type="match status" value="1"/>
</dbReference>
<dbReference type="Pfam" id="PF05899">
    <property type="entry name" value="Cupin_3"/>
    <property type="match status" value="1"/>
</dbReference>
<dbReference type="AlphaFoldDB" id="A8H124"/>
<dbReference type="PANTHER" id="PTHR40943:SF2">
    <property type="entry name" value="(S)-UREIDOGLYCINE AMINOHYDROLASE CUPIN DOMAIN-CONTAINING PROTEIN"/>
    <property type="match status" value="1"/>
</dbReference>
<evidence type="ECO:0000313" key="2">
    <source>
        <dbReference type="EMBL" id="ABV86261.1"/>
    </source>
</evidence>
<dbReference type="eggNOG" id="COG3450">
    <property type="taxonomic scope" value="Bacteria"/>
</dbReference>
<dbReference type="EMBL" id="CP000851">
    <property type="protein sequence ID" value="ABV86261.1"/>
    <property type="molecule type" value="Genomic_DNA"/>
</dbReference>
<dbReference type="SUPFAM" id="SSF51182">
    <property type="entry name" value="RmlC-like cupins"/>
    <property type="match status" value="1"/>
</dbReference>
<keyword evidence="3" id="KW-1185">Reference proteome</keyword>
<name>A8H124_SHEPA</name>
<dbReference type="Proteomes" id="UP000002608">
    <property type="component" value="Chromosome"/>
</dbReference>
<sequence>MEALMMQNIDSILNFAKLNTAIERYKLDAEKVLAGNPGQELQNHYSSDCEQFHAGVWQGDVGSWKVSYSEHEYCEILSGSSKVTDNNGHSITVKTGDRFVIPAGFEGTWEVLDNCRKVYVIFEANAQQ</sequence>
<dbReference type="KEGG" id="spl:Spea_0934"/>
<dbReference type="InterPro" id="IPR008579">
    <property type="entry name" value="UGlyAH_Cupin_dom"/>
</dbReference>
<dbReference type="STRING" id="398579.Spea_0934"/>
<evidence type="ECO:0000313" key="3">
    <source>
        <dbReference type="Proteomes" id="UP000002608"/>
    </source>
</evidence>
<feature type="domain" description="(S)-ureidoglycine aminohydrolase cupin" evidence="1">
    <location>
        <begin position="48"/>
        <end position="119"/>
    </location>
</feature>
<organism evidence="2 3">
    <name type="scientific">Shewanella pealeana (strain ATCC 700345 / ANG-SQ1)</name>
    <dbReference type="NCBI Taxonomy" id="398579"/>
    <lineage>
        <taxon>Bacteria</taxon>
        <taxon>Pseudomonadati</taxon>
        <taxon>Pseudomonadota</taxon>
        <taxon>Gammaproteobacteria</taxon>
        <taxon>Alteromonadales</taxon>
        <taxon>Shewanellaceae</taxon>
        <taxon>Shewanella</taxon>
    </lineage>
</organism>
<dbReference type="InterPro" id="IPR011051">
    <property type="entry name" value="RmlC_Cupin_sf"/>
</dbReference>
<proteinExistence type="predicted"/>
<dbReference type="HOGENOM" id="CLU_147448_1_1_6"/>
<gene>
    <name evidence="2" type="ordered locus">Spea_0934</name>
</gene>
<accession>A8H124</accession>
<dbReference type="InterPro" id="IPR014710">
    <property type="entry name" value="RmlC-like_jellyroll"/>
</dbReference>
<evidence type="ECO:0000259" key="1">
    <source>
        <dbReference type="Pfam" id="PF05899"/>
    </source>
</evidence>
<dbReference type="Gene3D" id="2.60.120.10">
    <property type="entry name" value="Jelly Rolls"/>
    <property type="match status" value="1"/>
</dbReference>